<dbReference type="Proteomes" id="UP001054945">
    <property type="component" value="Unassembled WGS sequence"/>
</dbReference>
<evidence type="ECO:0000313" key="2">
    <source>
        <dbReference type="Proteomes" id="UP001054945"/>
    </source>
</evidence>
<organism evidence="1 2">
    <name type="scientific">Caerostris extrusa</name>
    <name type="common">Bark spider</name>
    <name type="synonym">Caerostris bankana</name>
    <dbReference type="NCBI Taxonomy" id="172846"/>
    <lineage>
        <taxon>Eukaryota</taxon>
        <taxon>Metazoa</taxon>
        <taxon>Ecdysozoa</taxon>
        <taxon>Arthropoda</taxon>
        <taxon>Chelicerata</taxon>
        <taxon>Arachnida</taxon>
        <taxon>Araneae</taxon>
        <taxon>Araneomorphae</taxon>
        <taxon>Entelegynae</taxon>
        <taxon>Araneoidea</taxon>
        <taxon>Araneidae</taxon>
        <taxon>Caerostris</taxon>
    </lineage>
</organism>
<comment type="caution">
    <text evidence="1">The sequence shown here is derived from an EMBL/GenBank/DDBJ whole genome shotgun (WGS) entry which is preliminary data.</text>
</comment>
<name>A0AAV4WKV8_CAEEX</name>
<evidence type="ECO:0000313" key="1">
    <source>
        <dbReference type="EMBL" id="GIY83545.1"/>
    </source>
</evidence>
<dbReference type="EMBL" id="BPLR01016398">
    <property type="protein sequence ID" value="GIY83545.1"/>
    <property type="molecule type" value="Genomic_DNA"/>
</dbReference>
<keyword evidence="2" id="KW-1185">Reference proteome</keyword>
<reference evidence="1 2" key="1">
    <citation type="submission" date="2021-06" db="EMBL/GenBank/DDBJ databases">
        <title>Caerostris extrusa draft genome.</title>
        <authorList>
            <person name="Kono N."/>
            <person name="Arakawa K."/>
        </authorList>
    </citation>
    <scope>NUCLEOTIDE SEQUENCE [LARGE SCALE GENOMIC DNA]</scope>
</reference>
<protein>
    <submittedName>
        <fullName evidence="1">Uncharacterized protein</fullName>
    </submittedName>
</protein>
<sequence length="75" mass="8692">MLHLPYISSGEAILQHEKEGWIRGRNDFHGQHKTFTFEHLSDSKYSRNGALGKVFPLWNDAILEFEIPANVPSRR</sequence>
<dbReference type="AlphaFoldDB" id="A0AAV4WKV8"/>
<gene>
    <name evidence="1" type="ORF">CEXT_564731</name>
</gene>
<accession>A0AAV4WKV8</accession>
<proteinExistence type="predicted"/>